<sequence>MKNNLKIFRLLMLAYGISIAYQYYRSQVYQYPAFDTFATSEIVGYAFLFGWSSLSLIRREWALWSIVVLSSFQLGLGFSYYIPVVFSIRHDSFWDWAALMVFVFLMAFAGYLAIKQLNHIHYIKLKRSLLNLQA</sequence>
<keyword evidence="1" id="KW-1133">Transmembrane helix</keyword>
<keyword evidence="3" id="KW-1185">Reference proteome</keyword>
<keyword evidence="1" id="KW-0812">Transmembrane</keyword>
<evidence type="ECO:0000313" key="2">
    <source>
        <dbReference type="EMBL" id="QHT68952.1"/>
    </source>
</evidence>
<gene>
    <name evidence="2" type="ORF">GXP67_21020</name>
</gene>
<feature type="transmembrane region" description="Helical" evidence="1">
    <location>
        <begin position="36"/>
        <end position="54"/>
    </location>
</feature>
<evidence type="ECO:0000313" key="3">
    <source>
        <dbReference type="Proteomes" id="UP000480178"/>
    </source>
</evidence>
<dbReference type="AlphaFoldDB" id="A0A6C0GMX5"/>
<proteinExistence type="predicted"/>
<keyword evidence="1" id="KW-0472">Membrane</keyword>
<evidence type="ECO:0008006" key="4">
    <source>
        <dbReference type="Google" id="ProtNLM"/>
    </source>
</evidence>
<feature type="transmembrane region" description="Helical" evidence="1">
    <location>
        <begin position="94"/>
        <end position="114"/>
    </location>
</feature>
<dbReference type="RefSeq" id="WP_162444949.1">
    <property type="nucleotide sequence ID" value="NZ_CP048222.1"/>
</dbReference>
<feature type="transmembrane region" description="Helical" evidence="1">
    <location>
        <begin position="61"/>
        <end position="82"/>
    </location>
</feature>
<accession>A0A6C0GMX5</accession>
<dbReference type="KEGG" id="rhoz:GXP67_21020"/>
<name>A0A6C0GMX5_9BACT</name>
<evidence type="ECO:0000256" key="1">
    <source>
        <dbReference type="SAM" id="Phobius"/>
    </source>
</evidence>
<feature type="transmembrane region" description="Helical" evidence="1">
    <location>
        <begin position="7"/>
        <end position="24"/>
    </location>
</feature>
<reference evidence="2 3" key="1">
    <citation type="submission" date="2020-01" db="EMBL/GenBank/DDBJ databases">
        <authorList>
            <person name="Kim M.K."/>
        </authorList>
    </citation>
    <scope>NUCLEOTIDE SEQUENCE [LARGE SCALE GENOMIC DNA]</scope>
    <source>
        <strain evidence="2 3">172606-1</strain>
    </source>
</reference>
<dbReference type="Proteomes" id="UP000480178">
    <property type="component" value="Chromosome"/>
</dbReference>
<protein>
    <recommendedName>
        <fullName evidence="4">DoxX family protein</fullName>
    </recommendedName>
</protein>
<dbReference type="EMBL" id="CP048222">
    <property type="protein sequence ID" value="QHT68952.1"/>
    <property type="molecule type" value="Genomic_DNA"/>
</dbReference>
<organism evidence="2 3">
    <name type="scientific">Rhodocytophaga rosea</name>
    <dbReference type="NCBI Taxonomy" id="2704465"/>
    <lineage>
        <taxon>Bacteria</taxon>
        <taxon>Pseudomonadati</taxon>
        <taxon>Bacteroidota</taxon>
        <taxon>Cytophagia</taxon>
        <taxon>Cytophagales</taxon>
        <taxon>Rhodocytophagaceae</taxon>
        <taxon>Rhodocytophaga</taxon>
    </lineage>
</organism>